<protein>
    <submittedName>
        <fullName evidence="1">Uncharacterized protein</fullName>
    </submittedName>
</protein>
<keyword evidence="2" id="KW-1185">Reference proteome</keyword>
<gene>
    <name evidence="1" type="ORF">EX30DRAFT_222277</name>
</gene>
<accession>A0A4S2N064</accession>
<name>A0A4S2N064_9PEZI</name>
<evidence type="ECO:0000313" key="1">
    <source>
        <dbReference type="EMBL" id="TGZ82326.1"/>
    </source>
</evidence>
<dbReference type="Proteomes" id="UP000298138">
    <property type="component" value="Unassembled WGS sequence"/>
</dbReference>
<dbReference type="OrthoDB" id="5379297at2759"/>
<dbReference type="AlphaFoldDB" id="A0A4S2N064"/>
<dbReference type="InParanoid" id="A0A4S2N064"/>
<proteinExistence type="predicted"/>
<evidence type="ECO:0000313" key="2">
    <source>
        <dbReference type="Proteomes" id="UP000298138"/>
    </source>
</evidence>
<organism evidence="1 2">
    <name type="scientific">Ascodesmis nigricans</name>
    <dbReference type="NCBI Taxonomy" id="341454"/>
    <lineage>
        <taxon>Eukaryota</taxon>
        <taxon>Fungi</taxon>
        <taxon>Dikarya</taxon>
        <taxon>Ascomycota</taxon>
        <taxon>Pezizomycotina</taxon>
        <taxon>Pezizomycetes</taxon>
        <taxon>Pezizales</taxon>
        <taxon>Ascodesmidaceae</taxon>
        <taxon>Ascodesmis</taxon>
    </lineage>
</organism>
<reference evidence="1 2" key="1">
    <citation type="submission" date="2019-04" db="EMBL/GenBank/DDBJ databases">
        <title>Comparative genomics and transcriptomics to analyze fruiting body development in filamentous ascomycetes.</title>
        <authorList>
            <consortium name="DOE Joint Genome Institute"/>
            <person name="Lutkenhaus R."/>
            <person name="Traeger S."/>
            <person name="Breuer J."/>
            <person name="Kuo A."/>
            <person name="Lipzen A."/>
            <person name="Pangilinan J."/>
            <person name="Dilworth D."/>
            <person name="Sandor L."/>
            <person name="Poggeler S."/>
            <person name="Barry K."/>
            <person name="Grigoriev I.V."/>
            <person name="Nowrousian M."/>
        </authorList>
    </citation>
    <scope>NUCLEOTIDE SEQUENCE [LARGE SCALE GENOMIC DNA]</scope>
    <source>
        <strain evidence="1 2">CBS 389.68</strain>
    </source>
</reference>
<dbReference type="EMBL" id="ML220116">
    <property type="protein sequence ID" value="TGZ82326.1"/>
    <property type="molecule type" value="Genomic_DNA"/>
</dbReference>
<sequence>MAETLGTKLLTYLAGPTLSQLSSLTQTASQTADTFTHTSHAATTTATTLTSLLTTLTSPISTQPSIPRSQFTRKLVAFYYDAFNHPGLPRHHVVAVYDRCARFVSFRGVLSQEGRYVEGPTEMWTTVKKVSRGKGKIGKWGYHVWVFRGEGEMELLGDGGYVNWCFRSAAFEREGKRVRFGRIN</sequence>